<dbReference type="SUPFAM" id="SSF51735">
    <property type="entry name" value="NAD(P)-binding Rossmann-fold domains"/>
    <property type="match status" value="1"/>
</dbReference>
<dbReference type="InterPro" id="IPR036291">
    <property type="entry name" value="NAD(P)-bd_dom_sf"/>
</dbReference>
<dbReference type="PRINTS" id="PR00080">
    <property type="entry name" value="SDRFAMILY"/>
</dbReference>
<evidence type="ECO:0000256" key="2">
    <source>
        <dbReference type="ARBA" id="ARBA00023002"/>
    </source>
</evidence>
<evidence type="ECO:0000256" key="3">
    <source>
        <dbReference type="RuleBase" id="RU000363"/>
    </source>
</evidence>
<evidence type="ECO:0000256" key="1">
    <source>
        <dbReference type="ARBA" id="ARBA00006484"/>
    </source>
</evidence>
<proteinExistence type="inferred from homology"/>
<dbReference type="Pfam" id="PF00106">
    <property type="entry name" value="adh_short"/>
    <property type="match status" value="1"/>
</dbReference>
<dbReference type="Proteomes" id="UP000696280">
    <property type="component" value="Unassembled WGS sequence"/>
</dbReference>
<keyword evidence="2" id="KW-0560">Oxidoreductase</keyword>
<sequence length="295" mass="32273">MNKPNTKPYHLPEDAIWLITGCSSGIGREIAKYVADKSQRLIATARDPSSLSYLPDNDPTIFKHALDVTSPPSIDAAFKAAAAHFGDSFHIDVVVNNAGYSLSGDTESATEEQTHDEMETLFFGTARVTVRAVGVMRQEKDQRGGLVFNISSLAGVCAFQGHAYYHAGKHAVEGWTESVAKEMHPDWNINFCIVEPAGVKTNFEGGSKKYMDPHPAYTGADMPSRQLEVIVKQALKSGAGIEPRAIAEALFKIASREEKVPLHLPLGSTAFQLIRMKLKSRLAELDVLEEFGRID</sequence>
<evidence type="ECO:0000313" key="5">
    <source>
        <dbReference type="Proteomes" id="UP000696280"/>
    </source>
</evidence>
<reference evidence="4" key="1">
    <citation type="submission" date="2021-07" db="EMBL/GenBank/DDBJ databases">
        <authorList>
            <person name="Durling M."/>
        </authorList>
    </citation>
    <scope>NUCLEOTIDE SEQUENCE</scope>
</reference>
<dbReference type="PANTHER" id="PTHR43976:SF16">
    <property type="entry name" value="SHORT-CHAIN DEHYDROGENASE_REDUCTASE FAMILY PROTEIN"/>
    <property type="match status" value="1"/>
</dbReference>
<evidence type="ECO:0000313" key="4">
    <source>
        <dbReference type="EMBL" id="CAG8960072.1"/>
    </source>
</evidence>
<dbReference type="InterPro" id="IPR002347">
    <property type="entry name" value="SDR_fam"/>
</dbReference>
<name>A0A9N9LAR9_9HELO</name>
<dbReference type="OrthoDB" id="1274115at2759"/>
<dbReference type="Gene3D" id="3.40.50.720">
    <property type="entry name" value="NAD(P)-binding Rossmann-like Domain"/>
    <property type="match status" value="1"/>
</dbReference>
<protein>
    <recommendedName>
        <fullName evidence="6">NAD(P)-binding protein</fullName>
    </recommendedName>
</protein>
<dbReference type="InterPro" id="IPR051911">
    <property type="entry name" value="SDR_oxidoreductase"/>
</dbReference>
<dbReference type="GO" id="GO:0016491">
    <property type="term" value="F:oxidoreductase activity"/>
    <property type="evidence" value="ECO:0007669"/>
    <property type="project" value="UniProtKB-KW"/>
</dbReference>
<dbReference type="AlphaFoldDB" id="A0A9N9LAR9"/>
<dbReference type="PANTHER" id="PTHR43976">
    <property type="entry name" value="SHORT CHAIN DEHYDROGENASE"/>
    <property type="match status" value="1"/>
</dbReference>
<comment type="similarity">
    <text evidence="1 3">Belongs to the short-chain dehydrogenases/reductases (SDR) family.</text>
</comment>
<accession>A0A9N9LAR9</accession>
<comment type="caution">
    <text evidence="4">The sequence shown here is derived from an EMBL/GenBank/DDBJ whole genome shotgun (WGS) entry which is preliminary data.</text>
</comment>
<gene>
    <name evidence="4" type="ORF">HYFRA_00010550</name>
</gene>
<dbReference type="PRINTS" id="PR00081">
    <property type="entry name" value="GDHRDH"/>
</dbReference>
<organism evidence="4 5">
    <name type="scientific">Hymenoscyphus fraxineus</name>
    <dbReference type="NCBI Taxonomy" id="746836"/>
    <lineage>
        <taxon>Eukaryota</taxon>
        <taxon>Fungi</taxon>
        <taxon>Dikarya</taxon>
        <taxon>Ascomycota</taxon>
        <taxon>Pezizomycotina</taxon>
        <taxon>Leotiomycetes</taxon>
        <taxon>Helotiales</taxon>
        <taxon>Helotiaceae</taxon>
        <taxon>Hymenoscyphus</taxon>
    </lineage>
</organism>
<evidence type="ECO:0008006" key="6">
    <source>
        <dbReference type="Google" id="ProtNLM"/>
    </source>
</evidence>
<dbReference type="EMBL" id="CAJVRL010000096">
    <property type="protein sequence ID" value="CAG8960072.1"/>
    <property type="molecule type" value="Genomic_DNA"/>
</dbReference>
<keyword evidence="5" id="KW-1185">Reference proteome</keyword>